<dbReference type="PhylomeDB" id="A0A0G4G9K1"/>
<gene>
    <name evidence="9" type="ORF">Vbra_22079</name>
</gene>
<dbReference type="GO" id="GO:0016020">
    <property type="term" value="C:membrane"/>
    <property type="evidence" value="ECO:0007669"/>
    <property type="project" value="UniProtKB-SubCell"/>
</dbReference>
<proteinExistence type="inferred from homology"/>
<dbReference type="Proteomes" id="UP000041254">
    <property type="component" value="Unassembled WGS sequence"/>
</dbReference>
<evidence type="ECO:0000256" key="6">
    <source>
        <dbReference type="SAM" id="MobiDB-lite"/>
    </source>
</evidence>
<dbReference type="PANTHER" id="PTHR21346">
    <property type="entry name" value="FUN14 DOMAIN CONTAINING"/>
    <property type="match status" value="1"/>
</dbReference>
<dbReference type="STRING" id="1169540.A0A0G4G9K1"/>
<feature type="region of interest" description="Disordered" evidence="6">
    <location>
        <begin position="79"/>
        <end position="105"/>
    </location>
</feature>
<dbReference type="VEuPathDB" id="CryptoDB:Vbra_22079"/>
<evidence type="ECO:0000256" key="5">
    <source>
        <dbReference type="ARBA" id="ARBA00023136"/>
    </source>
</evidence>
<dbReference type="PANTHER" id="PTHR21346:SF10">
    <property type="entry name" value="TRANSMEMBRANE PROTEIN"/>
    <property type="match status" value="1"/>
</dbReference>
<dbReference type="InterPro" id="IPR002048">
    <property type="entry name" value="EF_hand_dom"/>
</dbReference>
<keyword evidence="3 7" id="KW-0812">Transmembrane</keyword>
<evidence type="ECO:0000256" key="3">
    <source>
        <dbReference type="ARBA" id="ARBA00022692"/>
    </source>
</evidence>
<evidence type="ECO:0000256" key="1">
    <source>
        <dbReference type="ARBA" id="ARBA00004370"/>
    </source>
</evidence>
<feature type="domain" description="EF-hand" evidence="8">
    <location>
        <begin position="198"/>
        <end position="222"/>
    </location>
</feature>
<evidence type="ECO:0000313" key="10">
    <source>
        <dbReference type="Proteomes" id="UP000041254"/>
    </source>
</evidence>
<evidence type="ECO:0000259" key="8">
    <source>
        <dbReference type="PROSITE" id="PS50222"/>
    </source>
</evidence>
<dbReference type="PROSITE" id="PS00018">
    <property type="entry name" value="EF_HAND_1"/>
    <property type="match status" value="1"/>
</dbReference>
<accession>A0A0G4G9K1</accession>
<evidence type="ECO:0000256" key="2">
    <source>
        <dbReference type="ARBA" id="ARBA00009160"/>
    </source>
</evidence>
<organism evidence="9 10">
    <name type="scientific">Vitrella brassicaformis (strain CCMP3155)</name>
    <dbReference type="NCBI Taxonomy" id="1169540"/>
    <lineage>
        <taxon>Eukaryota</taxon>
        <taxon>Sar</taxon>
        <taxon>Alveolata</taxon>
        <taxon>Colpodellida</taxon>
        <taxon>Vitrellaceae</taxon>
        <taxon>Vitrella</taxon>
    </lineage>
</organism>
<evidence type="ECO:0000313" key="9">
    <source>
        <dbReference type="EMBL" id="CEM25376.1"/>
    </source>
</evidence>
<dbReference type="Pfam" id="PF04930">
    <property type="entry name" value="FUN14"/>
    <property type="match status" value="1"/>
</dbReference>
<comment type="subcellular location">
    <subcellularLocation>
        <location evidence="1">Membrane</location>
    </subcellularLocation>
</comment>
<protein>
    <recommendedName>
        <fullName evidence="8">EF-hand domain-containing protein</fullName>
    </recommendedName>
</protein>
<reference evidence="9 10" key="1">
    <citation type="submission" date="2014-11" db="EMBL/GenBank/DDBJ databases">
        <authorList>
            <person name="Zhu J."/>
            <person name="Qi W."/>
            <person name="Song R."/>
        </authorList>
    </citation>
    <scope>NUCLEOTIDE SEQUENCE [LARGE SCALE GENOMIC DNA]</scope>
</reference>
<keyword evidence="10" id="KW-1185">Reference proteome</keyword>
<name>A0A0G4G9K1_VITBC</name>
<feature type="transmembrane region" description="Helical" evidence="7">
    <location>
        <begin position="222"/>
        <end position="241"/>
    </location>
</feature>
<sequence length="243" mass="27122">MALISHVSALFPPIRAVEGLTNSIVIDAGDQPMEPKLFFSQKHHDIDRRQQRRQTRRFSLAALSRALCSRDGRTVLRPECPPRRGSSRGAGWRLCSTPPQRDPSLSGKLREYAKEVVNVRSMGEWTRLNERYFDAPALHLEKVGMGTVFGYLSGYAVKNALKVSALLVGASFIGLQLLAHQGYITIDWDRAERDFNSLFDRDQDGRISSQDVRDLFGRLGSFLSYGLPSASGFGVGFYLALKS</sequence>
<dbReference type="EMBL" id="CDMY01000599">
    <property type="protein sequence ID" value="CEM25376.1"/>
    <property type="molecule type" value="Genomic_DNA"/>
</dbReference>
<keyword evidence="5 7" id="KW-0472">Membrane</keyword>
<dbReference type="InterPro" id="IPR007014">
    <property type="entry name" value="FUN14"/>
</dbReference>
<comment type="similarity">
    <text evidence="2">Belongs to the FUN14 family.</text>
</comment>
<dbReference type="OrthoDB" id="163794at2759"/>
<keyword evidence="4 7" id="KW-1133">Transmembrane helix</keyword>
<dbReference type="PROSITE" id="PS50222">
    <property type="entry name" value="EF_HAND_2"/>
    <property type="match status" value="1"/>
</dbReference>
<dbReference type="GO" id="GO:0005509">
    <property type="term" value="F:calcium ion binding"/>
    <property type="evidence" value="ECO:0007669"/>
    <property type="project" value="InterPro"/>
</dbReference>
<evidence type="ECO:0000256" key="7">
    <source>
        <dbReference type="SAM" id="Phobius"/>
    </source>
</evidence>
<evidence type="ECO:0000256" key="4">
    <source>
        <dbReference type="ARBA" id="ARBA00022989"/>
    </source>
</evidence>
<dbReference type="InterPro" id="IPR018247">
    <property type="entry name" value="EF_Hand_1_Ca_BS"/>
</dbReference>
<dbReference type="AlphaFoldDB" id="A0A0G4G9K1"/>
<dbReference type="InParanoid" id="A0A0G4G9K1"/>